<keyword evidence="2" id="KW-1185">Reference proteome</keyword>
<gene>
    <name evidence="1" type="ORF">Dfulv_06240</name>
</gene>
<reference evidence="1" key="2">
    <citation type="submission" date="2022-09" db="EMBL/GenBank/DDBJ databases">
        <title>Biosynthetic gene clusters of Dactylosporangioum fulvum.</title>
        <authorList>
            <person name="Caradec T."/>
        </authorList>
    </citation>
    <scope>NUCLEOTIDE SEQUENCE</scope>
    <source>
        <strain evidence="1">NRRL B-16292</strain>
    </source>
</reference>
<evidence type="ECO:0000313" key="2">
    <source>
        <dbReference type="Proteomes" id="UP001059617"/>
    </source>
</evidence>
<dbReference type="EMBL" id="CP073720">
    <property type="protein sequence ID" value="UWP83855.1"/>
    <property type="molecule type" value="Genomic_DNA"/>
</dbReference>
<proteinExistence type="predicted"/>
<organism evidence="1 2">
    <name type="scientific">Dactylosporangium fulvum</name>
    <dbReference type="NCBI Taxonomy" id="53359"/>
    <lineage>
        <taxon>Bacteria</taxon>
        <taxon>Bacillati</taxon>
        <taxon>Actinomycetota</taxon>
        <taxon>Actinomycetes</taxon>
        <taxon>Micromonosporales</taxon>
        <taxon>Micromonosporaceae</taxon>
        <taxon>Dactylosporangium</taxon>
    </lineage>
</organism>
<dbReference type="RefSeq" id="WP_259861663.1">
    <property type="nucleotide sequence ID" value="NZ_BAAAST010000019.1"/>
</dbReference>
<evidence type="ECO:0000313" key="1">
    <source>
        <dbReference type="EMBL" id="UWP83855.1"/>
    </source>
</evidence>
<protein>
    <submittedName>
        <fullName evidence="1">Uncharacterized protein</fullName>
    </submittedName>
</protein>
<sequence length="284" mass="31070">MDKDPSNNLVAFRLRQDEHPAVGRGRTRDDDAVRQAWREVQRSHGATGVDVVELYSEWEPSAADLAFIEDEFPSARLTYSFSRPETGDWDAALAEAHRAMASAEFDRNVRHAESNGELLPVLWSLSAPNGAMANALPFQEVVPGRLVVALAMVAMTERGTIGMSHVMERDGFGDRLAESFGNLTRGLRVDALDNGMLALRREGMFVSSAVALPDFPQRMMQLLETDRIVVAIPDPDNLLVAAAGSPPAAAFGRIVRESPVQPSELVPTLLEADRSGLRVVDERP</sequence>
<reference evidence="1" key="1">
    <citation type="submission" date="2021-04" db="EMBL/GenBank/DDBJ databases">
        <authorList>
            <person name="Hartkoorn R.C."/>
            <person name="Beaudoing E."/>
            <person name="Hot D."/>
        </authorList>
    </citation>
    <scope>NUCLEOTIDE SEQUENCE</scope>
    <source>
        <strain evidence="1">NRRL B-16292</strain>
    </source>
</reference>
<accession>A0ABY5W3D2</accession>
<name>A0ABY5W3D2_9ACTN</name>
<dbReference type="Proteomes" id="UP001059617">
    <property type="component" value="Chromosome"/>
</dbReference>